<feature type="domain" description="CHAT" evidence="1">
    <location>
        <begin position="31"/>
        <end position="185"/>
    </location>
</feature>
<protein>
    <recommendedName>
        <fullName evidence="1">CHAT domain-containing protein</fullName>
    </recommendedName>
</protein>
<dbReference type="EMBL" id="BLAF01000052">
    <property type="protein sequence ID" value="GES24443.1"/>
    <property type="molecule type" value="Genomic_DNA"/>
</dbReference>
<dbReference type="InterPro" id="IPR024983">
    <property type="entry name" value="CHAT_dom"/>
</dbReference>
<evidence type="ECO:0000259" key="1">
    <source>
        <dbReference type="Pfam" id="PF12770"/>
    </source>
</evidence>
<dbReference type="Proteomes" id="UP000377595">
    <property type="component" value="Unassembled WGS sequence"/>
</dbReference>
<evidence type="ECO:0000313" key="2">
    <source>
        <dbReference type="EMBL" id="GES24443.1"/>
    </source>
</evidence>
<organism evidence="2 3">
    <name type="scientific">Acrocarpospora pleiomorpha</name>
    <dbReference type="NCBI Taxonomy" id="90975"/>
    <lineage>
        <taxon>Bacteria</taxon>
        <taxon>Bacillati</taxon>
        <taxon>Actinomycetota</taxon>
        <taxon>Actinomycetes</taxon>
        <taxon>Streptosporangiales</taxon>
        <taxon>Streptosporangiaceae</taxon>
        <taxon>Acrocarpospora</taxon>
    </lineage>
</organism>
<comment type="caution">
    <text evidence="2">The sequence shown here is derived from an EMBL/GenBank/DDBJ whole genome shotgun (WGS) entry which is preliminary data.</text>
</comment>
<evidence type="ECO:0000313" key="3">
    <source>
        <dbReference type="Proteomes" id="UP000377595"/>
    </source>
</evidence>
<keyword evidence="3" id="KW-1185">Reference proteome</keyword>
<sequence length="246" mass="25551">MADGGGVPRAEGLRVLYLTVSSRGDLRVDAEIKRVRAGVRAAVHRDAVRIEHLAAATVSDLLDGLTRFVPHVVHFSGHATRRTLVFDSGDDARGPGRPVEAESFARAMGAVDSPPRLVVLNACESAAQLAGLLTAVPMAIGMSDRIRDPDAIAFASRLYVALADGQSVRGAFQLGRAQLALSERPGADFPVLAHDPAVDPASVVLVAPVADPPAAAPGSVTNTISGGTFYGPVIQFRDLGQPPAEG</sequence>
<name>A0A5M3XY99_9ACTN</name>
<gene>
    <name evidence="2" type="ORF">Aple_073420</name>
</gene>
<dbReference type="Pfam" id="PF12770">
    <property type="entry name" value="CHAT"/>
    <property type="match status" value="1"/>
</dbReference>
<dbReference type="AlphaFoldDB" id="A0A5M3XY99"/>
<accession>A0A5M3XY99</accession>
<proteinExistence type="predicted"/>
<reference evidence="2 3" key="1">
    <citation type="submission" date="2019-10" db="EMBL/GenBank/DDBJ databases">
        <title>Whole genome shotgun sequence of Acrocarpospora pleiomorpha NBRC 16267.</title>
        <authorList>
            <person name="Ichikawa N."/>
            <person name="Kimura A."/>
            <person name="Kitahashi Y."/>
            <person name="Komaki H."/>
            <person name="Oguchi A."/>
        </authorList>
    </citation>
    <scope>NUCLEOTIDE SEQUENCE [LARGE SCALE GENOMIC DNA]</scope>
    <source>
        <strain evidence="2 3">NBRC 16267</strain>
    </source>
</reference>
<dbReference type="RefSeq" id="WP_170321840.1">
    <property type="nucleotide sequence ID" value="NZ_BAAAHM010000040.1"/>
</dbReference>